<dbReference type="Pfam" id="PF13495">
    <property type="entry name" value="Phage_int_SAM_4"/>
    <property type="match status" value="1"/>
</dbReference>
<accession>A0A518DYX3</accession>
<evidence type="ECO:0000313" key="5">
    <source>
        <dbReference type="EMBL" id="QDU97047.1"/>
    </source>
</evidence>
<dbReference type="Gene3D" id="1.10.150.130">
    <property type="match status" value="1"/>
</dbReference>
<dbReference type="PROSITE" id="PS51900">
    <property type="entry name" value="CB"/>
    <property type="match status" value="1"/>
</dbReference>
<dbReference type="InterPro" id="IPR004107">
    <property type="entry name" value="Integrase_SAM-like_N"/>
</dbReference>
<dbReference type="Proteomes" id="UP000317648">
    <property type="component" value="Chromosome"/>
</dbReference>
<dbReference type="EMBL" id="CP036433">
    <property type="protein sequence ID" value="QDU97047.1"/>
    <property type="molecule type" value="Genomic_DNA"/>
</dbReference>
<gene>
    <name evidence="5" type="ORF">Pla8534_48730</name>
</gene>
<dbReference type="GO" id="GO:0003677">
    <property type="term" value="F:DNA binding"/>
    <property type="evidence" value="ECO:0007669"/>
    <property type="project" value="UniProtKB-UniRule"/>
</dbReference>
<dbReference type="KEGG" id="lcre:Pla8534_48730"/>
<dbReference type="RefSeq" id="WP_197442527.1">
    <property type="nucleotide sequence ID" value="NZ_CP036433.1"/>
</dbReference>
<evidence type="ECO:0000256" key="1">
    <source>
        <dbReference type="ARBA" id="ARBA00022908"/>
    </source>
</evidence>
<evidence type="ECO:0000259" key="4">
    <source>
        <dbReference type="PROSITE" id="PS51900"/>
    </source>
</evidence>
<feature type="domain" description="Core-binding (CB)" evidence="4">
    <location>
        <begin position="1"/>
        <end position="107"/>
    </location>
</feature>
<evidence type="ECO:0000256" key="2">
    <source>
        <dbReference type="ARBA" id="ARBA00023125"/>
    </source>
</evidence>
<evidence type="ECO:0000256" key="3">
    <source>
        <dbReference type="PROSITE-ProRule" id="PRU01248"/>
    </source>
</evidence>
<evidence type="ECO:0000313" key="6">
    <source>
        <dbReference type="Proteomes" id="UP000317648"/>
    </source>
</evidence>
<dbReference type="InterPro" id="IPR044068">
    <property type="entry name" value="CB"/>
</dbReference>
<proteinExistence type="predicted"/>
<dbReference type="GO" id="GO:0015074">
    <property type="term" value="P:DNA integration"/>
    <property type="evidence" value="ECO:0007669"/>
    <property type="project" value="UniProtKB-KW"/>
</dbReference>
<protein>
    <recommendedName>
        <fullName evidence="4">Core-binding (CB) domain-containing protein</fullName>
    </recommendedName>
</protein>
<sequence>MSELRRRMTEDLQLRGLSERTQEAYLRAVRKLAEHFRTPPDRLSEEQVRQYLLYFKNDCGFAPGSMRVAVSGVVTIQPSAAGAGFFRFWRSSRGLRGSFRAVVDFAV</sequence>
<dbReference type="AlphaFoldDB" id="A0A518DYX3"/>
<dbReference type="InterPro" id="IPR010998">
    <property type="entry name" value="Integrase_recombinase_N"/>
</dbReference>
<keyword evidence="2 3" id="KW-0238">DNA-binding</keyword>
<organism evidence="5 6">
    <name type="scientific">Lignipirellula cremea</name>
    <dbReference type="NCBI Taxonomy" id="2528010"/>
    <lineage>
        <taxon>Bacteria</taxon>
        <taxon>Pseudomonadati</taxon>
        <taxon>Planctomycetota</taxon>
        <taxon>Planctomycetia</taxon>
        <taxon>Pirellulales</taxon>
        <taxon>Pirellulaceae</taxon>
        <taxon>Lignipirellula</taxon>
    </lineage>
</organism>
<reference evidence="5 6" key="1">
    <citation type="submission" date="2019-02" db="EMBL/GenBank/DDBJ databases">
        <title>Deep-cultivation of Planctomycetes and their phenomic and genomic characterization uncovers novel biology.</title>
        <authorList>
            <person name="Wiegand S."/>
            <person name="Jogler M."/>
            <person name="Boedeker C."/>
            <person name="Pinto D."/>
            <person name="Vollmers J."/>
            <person name="Rivas-Marin E."/>
            <person name="Kohn T."/>
            <person name="Peeters S.H."/>
            <person name="Heuer A."/>
            <person name="Rast P."/>
            <person name="Oberbeckmann S."/>
            <person name="Bunk B."/>
            <person name="Jeske O."/>
            <person name="Meyerdierks A."/>
            <person name="Storesund J.E."/>
            <person name="Kallscheuer N."/>
            <person name="Luecker S."/>
            <person name="Lage O.M."/>
            <person name="Pohl T."/>
            <person name="Merkel B.J."/>
            <person name="Hornburger P."/>
            <person name="Mueller R.-W."/>
            <person name="Bruemmer F."/>
            <person name="Labrenz M."/>
            <person name="Spormann A.M."/>
            <person name="Op den Camp H."/>
            <person name="Overmann J."/>
            <person name="Amann R."/>
            <person name="Jetten M.S.M."/>
            <person name="Mascher T."/>
            <person name="Medema M.H."/>
            <person name="Devos D.P."/>
            <person name="Kaster A.-K."/>
            <person name="Ovreas L."/>
            <person name="Rohde M."/>
            <person name="Galperin M.Y."/>
            <person name="Jogler C."/>
        </authorList>
    </citation>
    <scope>NUCLEOTIDE SEQUENCE [LARGE SCALE GENOMIC DNA]</scope>
    <source>
        <strain evidence="5 6">Pla85_3_4</strain>
    </source>
</reference>
<keyword evidence="1" id="KW-0229">DNA integration</keyword>
<keyword evidence="6" id="KW-1185">Reference proteome</keyword>
<name>A0A518DYX3_9BACT</name>